<protein>
    <submittedName>
        <fullName evidence="1">Uncharacterized protein</fullName>
    </submittedName>
</protein>
<dbReference type="RefSeq" id="WP_006981495.1">
    <property type="nucleotide sequence ID" value="NZ_ABVL01000013.1"/>
</dbReference>
<evidence type="ECO:0000313" key="1">
    <source>
        <dbReference type="EMBL" id="EDY18387.1"/>
    </source>
</evidence>
<dbReference type="EMBL" id="ABVL01000013">
    <property type="protein sequence ID" value="EDY18387.1"/>
    <property type="molecule type" value="Genomic_DNA"/>
</dbReference>
<dbReference type="Proteomes" id="UP000005824">
    <property type="component" value="Unassembled WGS sequence"/>
</dbReference>
<accession>B4D5I2</accession>
<dbReference type="eggNOG" id="ENOG5033M4S">
    <property type="taxonomic scope" value="Bacteria"/>
</dbReference>
<sequence precursor="true">MRLPWIKIVATLLVIWAVAGGAIYWAHSAKPTPESVMRYLDEHSVANASAKDREETVEKVAKQLNQLSYQERREGRVNKKVDGFFRTLPADDQTRFLDLTLPTGFKQMMESLNKMTREKRKQFVDKALADMKKHEGEDSPDGQRDLDANGQKIIDQGFKSFYSDASAETKMDVAPLIEQLQRNLQGLR</sequence>
<dbReference type="InParanoid" id="B4D5I2"/>
<comment type="caution">
    <text evidence="1">The sequence shown here is derived from an EMBL/GenBank/DDBJ whole genome shotgun (WGS) entry which is preliminary data.</text>
</comment>
<organism evidence="1 2">
    <name type="scientific">Chthoniobacter flavus Ellin428</name>
    <dbReference type="NCBI Taxonomy" id="497964"/>
    <lineage>
        <taxon>Bacteria</taxon>
        <taxon>Pseudomonadati</taxon>
        <taxon>Verrucomicrobiota</taxon>
        <taxon>Spartobacteria</taxon>
        <taxon>Chthoniobacterales</taxon>
        <taxon>Chthoniobacteraceae</taxon>
        <taxon>Chthoniobacter</taxon>
    </lineage>
</organism>
<reference evidence="1 2" key="1">
    <citation type="journal article" date="2011" name="J. Bacteriol.">
        <title>Genome sequence of Chthoniobacter flavus Ellin428, an aerobic heterotrophic soil bacterium.</title>
        <authorList>
            <person name="Kant R."/>
            <person name="van Passel M.W."/>
            <person name="Palva A."/>
            <person name="Lucas S."/>
            <person name="Lapidus A."/>
            <person name="Glavina Del Rio T."/>
            <person name="Dalin E."/>
            <person name="Tice H."/>
            <person name="Bruce D."/>
            <person name="Goodwin L."/>
            <person name="Pitluck S."/>
            <person name="Larimer F.W."/>
            <person name="Land M.L."/>
            <person name="Hauser L."/>
            <person name="Sangwan P."/>
            <person name="de Vos W.M."/>
            <person name="Janssen P.H."/>
            <person name="Smidt H."/>
        </authorList>
    </citation>
    <scope>NUCLEOTIDE SEQUENCE [LARGE SCALE GENOMIC DNA]</scope>
    <source>
        <strain evidence="1 2">Ellin428</strain>
    </source>
</reference>
<gene>
    <name evidence="1" type="ORF">CfE428DRAFT_4171</name>
</gene>
<keyword evidence="2" id="KW-1185">Reference proteome</keyword>
<name>B4D5I2_9BACT</name>
<proteinExistence type="predicted"/>
<evidence type="ECO:0000313" key="2">
    <source>
        <dbReference type="Proteomes" id="UP000005824"/>
    </source>
</evidence>
<dbReference type="AlphaFoldDB" id="B4D5I2"/>